<proteinExistence type="predicted"/>
<keyword evidence="2" id="KW-1185">Reference proteome</keyword>
<evidence type="ECO:0000313" key="2">
    <source>
        <dbReference type="Proteomes" id="UP000692954"/>
    </source>
</evidence>
<dbReference type="EMBL" id="CAJJDN010000075">
    <property type="protein sequence ID" value="CAD8101075.1"/>
    <property type="molecule type" value="Genomic_DNA"/>
</dbReference>
<evidence type="ECO:0000313" key="1">
    <source>
        <dbReference type="EMBL" id="CAD8101075.1"/>
    </source>
</evidence>
<sequence>MIINIKINHKFDDQYLQNDYERSGIQHLFRKIFKQYQLWSQEIEYLQVCASYISIVLKTLVAWEIKIKQILAHANYKKQYFDRLIAHSVNK</sequence>
<organism evidence="1 2">
    <name type="scientific">Paramecium sonneborni</name>
    <dbReference type="NCBI Taxonomy" id="65129"/>
    <lineage>
        <taxon>Eukaryota</taxon>
        <taxon>Sar</taxon>
        <taxon>Alveolata</taxon>
        <taxon>Ciliophora</taxon>
        <taxon>Intramacronucleata</taxon>
        <taxon>Oligohymenophorea</taxon>
        <taxon>Peniculida</taxon>
        <taxon>Parameciidae</taxon>
        <taxon>Paramecium</taxon>
    </lineage>
</organism>
<name>A0A8S1PDC7_9CILI</name>
<dbReference type="AlphaFoldDB" id="A0A8S1PDC7"/>
<dbReference type="Proteomes" id="UP000692954">
    <property type="component" value="Unassembled WGS sequence"/>
</dbReference>
<comment type="caution">
    <text evidence="1">The sequence shown here is derived from an EMBL/GenBank/DDBJ whole genome shotgun (WGS) entry which is preliminary data.</text>
</comment>
<reference evidence="1" key="1">
    <citation type="submission" date="2021-01" db="EMBL/GenBank/DDBJ databases">
        <authorList>
            <consortium name="Genoscope - CEA"/>
            <person name="William W."/>
        </authorList>
    </citation>
    <scope>NUCLEOTIDE SEQUENCE</scope>
</reference>
<gene>
    <name evidence="1" type="ORF">PSON_ATCC_30995.1.T0750083</name>
</gene>
<protein>
    <submittedName>
        <fullName evidence="1">Uncharacterized protein</fullName>
    </submittedName>
</protein>
<accession>A0A8S1PDC7</accession>